<organism evidence="1 2">
    <name type="scientific">Eretmocerus hayati</name>
    <dbReference type="NCBI Taxonomy" id="131215"/>
    <lineage>
        <taxon>Eukaryota</taxon>
        <taxon>Metazoa</taxon>
        <taxon>Ecdysozoa</taxon>
        <taxon>Arthropoda</taxon>
        <taxon>Hexapoda</taxon>
        <taxon>Insecta</taxon>
        <taxon>Pterygota</taxon>
        <taxon>Neoptera</taxon>
        <taxon>Endopterygota</taxon>
        <taxon>Hymenoptera</taxon>
        <taxon>Apocrita</taxon>
        <taxon>Proctotrupomorpha</taxon>
        <taxon>Chalcidoidea</taxon>
        <taxon>Aphelinidae</taxon>
        <taxon>Aphelininae</taxon>
        <taxon>Eretmocerus</taxon>
    </lineage>
</organism>
<gene>
    <name evidence="1" type="ORF">QAD02_023156</name>
</gene>
<dbReference type="EMBL" id="CM056741">
    <property type="protein sequence ID" value="KAJ8687362.1"/>
    <property type="molecule type" value="Genomic_DNA"/>
</dbReference>
<proteinExistence type="predicted"/>
<comment type="caution">
    <text evidence="1">The sequence shown here is derived from an EMBL/GenBank/DDBJ whole genome shotgun (WGS) entry which is preliminary data.</text>
</comment>
<keyword evidence="2" id="KW-1185">Reference proteome</keyword>
<reference evidence="1" key="1">
    <citation type="submission" date="2023-04" db="EMBL/GenBank/DDBJ databases">
        <title>A chromosome-level genome assembly of the parasitoid wasp Eretmocerus hayati.</title>
        <authorList>
            <person name="Zhong Y."/>
            <person name="Liu S."/>
            <person name="Liu Y."/>
        </authorList>
    </citation>
    <scope>NUCLEOTIDE SEQUENCE</scope>
    <source>
        <strain evidence="1">ZJU_SS_LIU_2023</strain>
    </source>
</reference>
<name>A0ACC2PVD8_9HYME</name>
<sequence>MNITQESNLVYSDASFYGQLSKRESNFCIDSSIPRGQHNERSLRVNDTLDPSEENELDQERSTECIDNNENRFDNRLSDGGTQNLCEDQFRNDYESHISSQEQDNSQEVRDGDPPTRDQTDGDQDHFFEARSVNNSQEGNDGLPRARDQFHDDQDDSTSSQDETNTQEENDDDPPTHDQRENRFDQFYDSSDDEGDHRMSENIASILATVMFESAGLSVKDVIVMVQTLAVRFQLSDEASLKFMQLFKLCAGPKMKDINLSKYLIAQVFHAQNSEKITYVYYCQECRKRIILVKPQRKSSKKEITCESCAKKNELSASSPNYFISIDFKYQLEILLRNEQFLEMIMGTLARRHDLIRQDDICDFDDGKLFGKIISSITLEPATFILFYDFGTDGAPLTRSGKRGFWPLQVTLNDLPPKLRLRFVLLLGVLLTPTEPTNDLINLFLTPFITQLRYLYYSGISVDYKGTKIRLRFCPLNIPVDSVCRPIMQNRIQHSGYAGDNWCYHPGIHFYQLGMRYPILEIDPELRTHESHLRDIQLVEEKLRVRNAGNVRTKRPKNSKETTSMGVKGPTVLLRIPHHDIVWSFSYEYLHGSCLGIDPQIWNLWRDFEKLSATDIKAIQVRLKNIRPNRAIHRLQLPISDRKKWKASLIKSWILYYSLPCLYGILPEEDFEHYKLFVRVLFTLLKTRITKAERQQCKVDSLRFVGQYQLFYGAEFITSNVHAFLHAVDSVEHCGPSWTNSAFPQESNIFSLKQFVTGSNGMDFQMAKKSLLLLQLKTVHNLTDLSPAADEFCGGVFTRRRLSIFSQDDETKTTFIGRGRKVIVNRKSYESYDRCILKSEVFHSTNYTRDELRDDTFVKMDDGKYGRIFKILKEADSDRAYFQLIPVSISTELPFSGIHHIKKIDSEDINSKFIVSADRIESKVLHIDVRYSRFVCEMPNSVEVQ</sequence>
<dbReference type="Proteomes" id="UP001239111">
    <property type="component" value="Chromosome 1"/>
</dbReference>
<evidence type="ECO:0000313" key="2">
    <source>
        <dbReference type="Proteomes" id="UP001239111"/>
    </source>
</evidence>
<protein>
    <submittedName>
        <fullName evidence="1">Uncharacterized protein</fullName>
    </submittedName>
</protein>
<accession>A0ACC2PVD8</accession>
<evidence type="ECO:0000313" key="1">
    <source>
        <dbReference type="EMBL" id="KAJ8687362.1"/>
    </source>
</evidence>